<dbReference type="AlphaFoldDB" id="A0A561W806"/>
<protein>
    <submittedName>
        <fullName evidence="4">Acetyltransferase (GNAT) family protein</fullName>
    </submittedName>
</protein>
<evidence type="ECO:0000256" key="1">
    <source>
        <dbReference type="ARBA" id="ARBA00022679"/>
    </source>
</evidence>
<gene>
    <name evidence="4" type="ORF">FHU34_115385</name>
</gene>
<keyword evidence="2" id="KW-0012">Acyltransferase</keyword>
<keyword evidence="1 4" id="KW-0808">Transferase</keyword>
<dbReference type="InterPro" id="IPR016181">
    <property type="entry name" value="Acyl_CoA_acyltransferase"/>
</dbReference>
<evidence type="ECO:0000313" key="4">
    <source>
        <dbReference type="EMBL" id="TWG19992.1"/>
    </source>
</evidence>
<dbReference type="Pfam" id="PF00583">
    <property type="entry name" value="Acetyltransf_1"/>
    <property type="match status" value="1"/>
</dbReference>
<dbReference type="EMBL" id="VIWZ01000001">
    <property type="protein sequence ID" value="TWG19992.1"/>
    <property type="molecule type" value="Genomic_DNA"/>
</dbReference>
<sequence length="165" mass="17688">MDGLEVRPARPTERAAVDALHEREWGGPYVVAHDTRHDVRTLPTLVAVDGDTVVAGALTYHVDGDGLEVVSLVAAVPGTGAGTALLAAATSIAAEAGLARVWLITSNDNLRALRFYQRRGMRLVHVDRGAVDRARHLKPEIPLVGEDGIPLHDELVLERRTAVEG</sequence>
<evidence type="ECO:0000256" key="2">
    <source>
        <dbReference type="ARBA" id="ARBA00023315"/>
    </source>
</evidence>
<proteinExistence type="predicted"/>
<evidence type="ECO:0000313" key="5">
    <source>
        <dbReference type="Proteomes" id="UP000317685"/>
    </source>
</evidence>
<dbReference type="Gene3D" id="3.40.630.30">
    <property type="match status" value="1"/>
</dbReference>
<dbReference type="PANTHER" id="PTHR43877">
    <property type="entry name" value="AMINOALKYLPHOSPHONATE N-ACETYLTRANSFERASE-RELATED-RELATED"/>
    <property type="match status" value="1"/>
</dbReference>
<dbReference type="GeneID" id="300132109"/>
<dbReference type="PROSITE" id="PS51186">
    <property type="entry name" value="GNAT"/>
    <property type="match status" value="1"/>
</dbReference>
<dbReference type="SUPFAM" id="SSF55729">
    <property type="entry name" value="Acyl-CoA N-acyltransferases (Nat)"/>
    <property type="match status" value="1"/>
</dbReference>
<dbReference type="InterPro" id="IPR050832">
    <property type="entry name" value="Bact_Acetyltransf"/>
</dbReference>
<comment type="caution">
    <text evidence="4">The sequence shown here is derived from an EMBL/GenBank/DDBJ whole genome shotgun (WGS) entry which is preliminary data.</text>
</comment>
<dbReference type="Proteomes" id="UP000317685">
    <property type="component" value="Unassembled WGS sequence"/>
</dbReference>
<evidence type="ECO:0000259" key="3">
    <source>
        <dbReference type="PROSITE" id="PS51186"/>
    </source>
</evidence>
<accession>A0A561W806</accession>
<keyword evidence="5" id="KW-1185">Reference proteome</keyword>
<dbReference type="RefSeq" id="WP_208745083.1">
    <property type="nucleotide sequence ID" value="NZ_JBMVBS010000002.1"/>
</dbReference>
<dbReference type="GO" id="GO:0016747">
    <property type="term" value="F:acyltransferase activity, transferring groups other than amino-acyl groups"/>
    <property type="evidence" value="ECO:0007669"/>
    <property type="project" value="InterPro"/>
</dbReference>
<organism evidence="4 5">
    <name type="scientific">Micromonospora taraxaci</name>
    <dbReference type="NCBI Taxonomy" id="1316803"/>
    <lineage>
        <taxon>Bacteria</taxon>
        <taxon>Bacillati</taxon>
        <taxon>Actinomycetota</taxon>
        <taxon>Actinomycetes</taxon>
        <taxon>Micromonosporales</taxon>
        <taxon>Micromonosporaceae</taxon>
        <taxon>Micromonospora</taxon>
    </lineage>
</organism>
<feature type="domain" description="N-acetyltransferase" evidence="3">
    <location>
        <begin position="4"/>
        <end position="144"/>
    </location>
</feature>
<dbReference type="InterPro" id="IPR000182">
    <property type="entry name" value="GNAT_dom"/>
</dbReference>
<name>A0A561W806_9ACTN</name>
<reference evidence="4 5" key="1">
    <citation type="submission" date="2019-06" db="EMBL/GenBank/DDBJ databases">
        <title>Sequencing the genomes of 1000 actinobacteria strains.</title>
        <authorList>
            <person name="Klenk H.-P."/>
        </authorList>
    </citation>
    <scope>NUCLEOTIDE SEQUENCE [LARGE SCALE GENOMIC DNA]</scope>
    <source>
        <strain evidence="4 5">DSM 45885</strain>
    </source>
</reference>